<dbReference type="Gene3D" id="2.60.120.200">
    <property type="match status" value="1"/>
</dbReference>
<dbReference type="Pfam" id="PF07589">
    <property type="entry name" value="PEP-CTERM"/>
    <property type="match status" value="1"/>
</dbReference>
<dbReference type="AlphaFoldDB" id="A0AAE9ZAG4"/>
<reference evidence="4 5" key="2">
    <citation type="journal article" date="2022" name="Mar. Drugs">
        <title>Bioassay-Guided Fractionation Leads to the Detection of Cholic Acid Generated by the Rare Thalassomonas sp.</title>
        <authorList>
            <person name="Pheiffer F."/>
            <person name="Schneider Y.K."/>
            <person name="Hansen E.H."/>
            <person name="Andersen J.H."/>
            <person name="Isaksson J."/>
            <person name="Busche T."/>
            <person name="R C."/>
            <person name="Kalinowski J."/>
            <person name="Zyl L.V."/>
            <person name="Trindade M."/>
        </authorList>
    </citation>
    <scope>NUCLEOTIDE SEQUENCE [LARGE SCALE GENOMIC DNA]</scope>
    <source>
        <strain evidence="4 5">XOM25</strain>
    </source>
</reference>
<dbReference type="SUPFAM" id="SSF49899">
    <property type="entry name" value="Concanavalin A-like lectins/glucanases"/>
    <property type="match status" value="1"/>
</dbReference>
<sequence>MIKLNLAITWLTRTLAAGLILMLASTSARATLMEYTGDALPSSDDWYYSHGPYPVVEIVDGNLHLVNTTSAVAGNWFSKNPLAHGSDMFLEIRAMLSYSNNANNGHPFMVISNGEHFFSFGFNSNRINLGGQSFYDFDTSEFHTYSVRTSGNMADVYIDGELIASQAMAVSAAAPVVNFGSGCTACAFDWSIDYIKWQENSAREVPEPASAMFFGIGLIGLAAYRKRKQRKNR</sequence>
<dbReference type="InterPro" id="IPR013424">
    <property type="entry name" value="Ice-binding_C"/>
</dbReference>
<protein>
    <submittedName>
        <fullName evidence="4">PEP-CTERM sorting domain-containing protein</fullName>
    </submittedName>
</protein>
<feature type="domain" description="Ice-binding protein C-terminal" evidence="3">
    <location>
        <begin position="205"/>
        <end position="227"/>
    </location>
</feature>
<keyword evidence="1" id="KW-1133">Transmembrane helix</keyword>
<keyword evidence="5" id="KW-1185">Reference proteome</keyword>
<feature type="signal peptide" evidence="2">
    <location>
        <begin position="1"/>
        <end position="30"/>
    </location>
</feature>
<proteinExistence type="predicted"/>
<accession>A0AAE9ZAG4</accession>
<name>A0AAE9ZAG4_9GAMM</name>
<dbReference type="KEGG" id="tvd:SG34_033730"/>
<feature type="chain" id="PRO_5042073711" evidence="2">
    <location>
        <begin position="31"/>
        <end position="233"/>
    </location>
</feature>
<keyword evidence="2" id="KW-0732">Signal</keyword>
<dbReference type="RefSeq" id="WP_161798036.1">
    <property type="nucleotide sequence ID" value="NZ_CP059734.1"/>
</dbReference>
<evidence type="ECO:0000259" key="3">
    <source>
        <dbReference type="Pfam" id="PF07589"/>
    </source>
</evidence>
<dbReference type="InterPro" id="IPR013320">
    <property type="entry name" value="ConA-like_dom_sf"/>
</dbReference>
<dbReference type="EMBL" id="CP059734">
    <property type="protein sequence ID" value="WDE08854.1"/>
    <property type="molecule type" value="Genomic_DNA"/>
</dbReference>
<reference evidence="4 5" key="1">
    <citation type="journal article" date="2015" name="Genome Announc.">
        <title>Draft Genome Sequences of Marine Isolates of Thalassomonas viridans and Thalassomonas actiniarum.</title>
        <authorList>
            <person name="Olonade I."/>
            <person name="van Zyl L.J."/>
            <person name="Trindade M."/>
        </authorList>
    </citation>
    <scope>NUCLEOTIDE SEQUENCE [LARGE SCALE GENOMIC DNA]</scope>
    <source>
        <strain evidence="4 5">XOM25</strain>
    </source>
</reference>
<evidence type="ECO:0000256" key="2">
    <source>
        <dbReference type="SAM" id="SignalP"/>
    </source>
</evidence>
<evidence type="ECO:0000313" key="4">
    <source>
        <dbReference type="EMBL" id="WDE08854.1"/>
    </source>
</evidence>
<evidence type="ECO:0000313" key="5">
    <source>
        <dbReference type="Proteomes" id="UP000032352"/>
    </source>
</evidence>
<feature type="transmembrane region" description="Helical" evidence="1">
    <location>
        <begin position="208"/>
        <end position="224"/>
    </location>
</feature>
<dbReference type="NCBIfam" id="TIGR02595">
    <property type="entry name" value="PEP_CTERM"/>
    <property type="match status" value="1"/>
</dbReference>
<keyword evidence="1" id="KW-0472">Membrane</keyword>
<dbReference type="Proteomes" id="UP000032352">
    <property type="component" value="Chromosome pTvir"/>
</dbReference>
<evidence type="ECO:0000256" key="1">
    <source>
        <dbReference type="SAM" id="Phobius"/>
    </source>
</evidence>
<organism evidence="4 5">
    <name type="scientific">Thalassomonas viridans</name>
    <dbReference type="NCBI Taxonomy" id="137584"/>
    <lineage>
        <taxon>Bacteria</taxon>
        <taxon>Pseudomonadati</taxon>
        <taxon>Pseudomonadota</taxon>
        <taxon>Gammaproteobacteria</taxon>
        <taxon>Alteromonadales</taxon>
        <taxon>Colwelliaceae</taxon>
        <taxon>Thalassomonas</taxon>
    </lineage>
</organism>
<keyword evidence="1" id="KW-0812">Transmembrane</keyword>
<gene>
    <name evidence="4" type="ORF">SG34_033730</name>
</gene>